<dbReference type="PANTHER" id="PTHR11434">
    <property type="entry name" value="NADH-UBIQUINONE OXIDOREDUCTASE SUBUNIT ND4L"/>
    <property type="match status" value="1"/>
</dbReference>
<dbReference type="EMBL" id="KC692463">
    <property type="protein sequence ID" value="AGL45240.1"/>
    <property type="molecule type" value="Genomic_DNA"/>
</dbReference>
<evidence type="ECO:0000256" key="12">
    <source>
        <dbReference type="ARBA" id="ARBA00023075"/>
    </source>
</evidence>
<dbReference type="PANTHER" id="PTHR11434:SF0">
    <property type="entry name" value="NADH-UBIQUINONE OXIDOREDUCTASE CHAIN 4L"/>
    <property type="match status" value="1"/>
</dbReference>
<evidence type="ECO:0000256" key="8">
    <source>
        <dbReference type="ARBA" id="ARBA00022967"/>
    </source>
</evidence>
<evidence type="ECO:0000256" key="4">
    <source>
        <dbReference type="ARBA" id="ARBA00016612"/>
    </source>
</evidence>
<organism evidence="18">
    <name type="scientific">Pelusios castaneus</name>
    <name type="common">West African mud turtle</name>
    <dbReference type="NCBI Taxonomy" id="367368"/>
    <lineage>
        <taxon>Eukaryota</taxon>
        <taxon>Metazoa</taxon>
        <taxon>Chordata</taxon>
        <taxon>Craniata</taxon>
        <taxon>Vertebrata</taxon>
        <taxon>Euteleostomi</taxon>
        <taxon>Archelosauria</taxon>
        <taxon>Testudinata</taxon>
        <taxon>Testudines</taxon>
        <taxon>Pleurodira</taxon>
        <taxon>Pelomedusidae</taxon>
        <taxon>Pelusios</taxon>
    </lineage>
</organism>
<keyword evidence="11 17" id="KW-0520">NAD</keyword>
<keyword evidence="14 17" id="KW-0472">Membrane</keyword>
<dbReference type="GO" id="GO:0005743">
    <property type="term" value="C:mitochondrial inner membrane"/>
    <property type="evidence" value="ECO:0007669"/>
    <property type="project" value="UniProtKB-SubCell"/>
</dbReference>
<evidence type="ECO:0000256" key="6">
    <source>
        <dbReference type="ARBA" id="ARBA00022660"/>
    </source>
</evidence>
<evidence type="ECO:0000313" key="18">
    <source>
        <dbReference type="EMBL" id="AGL45240.1"/>
    </source>
</evidence>
<comment type="similarity">
    <text evidence="2 17">Belongs to the complex I subunit 4L family.</text>
</comment>
<feature type="transmembrane region" description="Helical" evidence="17">
    <location>
        <begin position="56"/>
        <end position="81"/>
    </location>
</feature>
<comment type="subcellular location">
    <subcellularLocation>
        <location evidence="17">Mitochondrion inner membrane</location>
        <topology evidence="17">Multi-pass membrane protein</topology>
    </subcellularLocation>
    <subcellularLocation>
        <location evidence="1">Mitochondrion membrane</location>
        <topology evidence="1">Multi-pass membrane protein</topology>
    </subcellularLocation>
</comment>
<dbReference type="GO" id="GO:0008137">
    <property type="term" value="F:NADH dehydrogenase (ubiquinone) activity"/>
    <property type="evidence" value="ECO:0007669"/>
    <property type="project" value="UniProtKB-EC"/>
</dbReference>
<geneLocation type="mitochondrion" evidence="18"/>
<protein>
    <recommendedName>
        <fullName evidence="4 17">NADH-ubiquinone oxidoreductase chain 4L</fullName>
        <ecNumber evidence="3 17">7.1.1.2</ecNumber>
    </recommendedName>
</protein>
<keyword evidence="6 17" id="KW-0679">Respiratory chain</keyword>
<dbReference type="InterPro" id="IPR001133">
    <property type="entry name" value="NADH_UbQ_OxRdtase_chain4L/K"/>
</dbReference>
<dbReference type="RefSeq" id="YP_009113971.1">
    <property type="nucleotide sequence ID" value="NC_026049.1"/>
</dbReference>
<comment type="function">
    <text evidence="15">Core subunit of the mitochondrial membrane respiratory chain NADH dehydrogenase (Complex I) which catalyzes electron transfer from NADH through the respiratory chain, using ubiquinone as an electron acceptor. Part of the enzyme membrane arm which is embedded in the lipid bilayer and involved in proton translocation.</text>
</comment>
<dbReference type="CTD" id="4539"/>
<evidence type="ECO:0000256" key="15">
    <source>
        <dbReference type="ARBA" id="ARBA00043911"/>
    </source>
</evidence>
<keyword evidence="8 17" id="KW-1278">Translocase</keyword>
<keyword evidence="9 17" id="KW-0249">Electron transport</keyword>
<sequence length="98" mass="10684">MPHYHLILLIGFLISLVGFTCHQKHLISTLLALEGMTLTMFIAISMEALQLQTAPLMLSAILMLTFSACDTSVGLSLLVAASRTHGLDMLKNLNLLQC</sequence>
<accession>A0A0A6ZDV2</accession>
<dbReference type="Pfam" id="PF00420">
    <property type="entry name" value="Oxidored_q2"/>
    <property type="match status" value="1"/>
</dbReference>
<comment type="catalytic activity">
    <reaction evidence="16">
        <text>a ubiquinone + NADH + 5 H(+)(in) = a ubiquinol + NAD(+) + 4 H(+)(out)</text>
        <dbReference type="Rhea" id="RHEA:29091"/>
        <dbReference type="Rhea" id="RHEA-COMP:9565"/>
        <dbReference type="Rhea" id="RHEA-COMP:9566"/>
        <dbReference type="ChEBI" id="CHEBI:15378"/>
        <dbReference type="ChEBI" id="CHEBI:16389"/>
        <dbReference type="ChEBI" id="CHEBI:17976"/>
        <dbReference type="ChEBI" id="CHEBI:57540"/>
        <dbReference type="ChEBI" id="CHEBI:57945"/>
        <dbReference type="EC" id="7.1.1.2"/>
    </reaction>
    <physiologicalReaction direction="left-to-right" evidence="16">
        <dbReference type="Rhea" id="RHEA:29092"/>
    </physiologicalReaction>
</comment>
<dbReference type="GeneID" id="22832562"/>
<name>A0A0A6ZDV2_9SAUR</name>
<evidence type="ECO:0000256" key="11">
    <source>
        <dbReference type="ARBA" id="ARBA00023027"/>
    </source>
</evidence>
<dbReference type="AlphaFoldDB" id="A0A0A6ZDV2"/>
<keyword evidence="12 17" id="KW-0830">Ubiquinone</keyword>
<reference evidence="18" key="1">
    <citation type="submission" date="2013-02" db="EMBL/GenBank/DDBJ databases">
        <title>Pelusios castaneus mitochondrial DNA complete genome.</title>
        <authorList>
            <person name="Nie L.W."/>
            <person name="Hou H.Z."/>
        </authorList>
    </citation>
    <scope>NUCLEOTIDE SEQUENCE</scope>
</reference>
<dbReference type="EC" id="7.1.1.2" evidence="3 17"/>
<evidence type="ECO:0000256" key="5">
    <source>
        <dbReference type="ARBA" id="ARBA00022448"/>
    </source>
</evidence>
<feature type="transmembrane region" description="Helical" evidence="17">
    <location>
        <begin position="29"/>
        <end position="50"/>
    </location>
</feature>
<evidence type="ECO:0000256" key="9">
    <source>
        <dbReference type="ARBA" id="ARBA00022982"/>
    </source>
</evidence>
<dbReference type="GO" id="GO:0016651">
    <property type="term" value="F:oxidoreductase activity, acting on NAD(P)H"/>
    <property type="evidence" value="ECO:0007669"/>
    <property type="project" value="InterPro"/>
</dbReference>
<evidence type="ECO:0000256" key="3">
    <source>
        <dbReference type="ARBA" id="ARBA00012944"/>
    </source>
</evidence>
<evidence type="ECO:0000256" key="10">
    <source>
        <dbReference type="ARBA" id="ARBA00022989"/>
    </source>
</evidence>
<dbReference type="InterPro" id="IPR039428">
    <property type="entry name" value="NUOK/Mnh_C1-like"/>
</dbReference>
<keyword evidence="5 17" id="KW-0813">Transport</keyword>
<feature type="transmembrane region" description="Helical" evidence="17">
    <location>
        <begin position="6"/>
        <end position="22"/>
    </location>
</feature>
<evidence type="ECO:0000256" key="16">
    <source>
        <dbReference type="ARBA" id="ARBA00048769"/>
    </source>
</evidence>
<evidence type="ECO:0000256" key="2">
    <source>
        <dbReference type="ARBA" id="ARBA00010519"/>
    </source>
</evidence>
<evidence type="ECO:0000256" key="7">
    <source>
        <dbReference type="ARBA" id="ARBA00022692"/>
    </source>
</evidence>
<keyword evidence="13 17" id="KW-0496">Mitochondrion</keyword>
<evidence type="ECO:0000256" key="13">
    <source>
        <dbReference type="ARBA" id="ARBA00023128"/>
    </source>
</evidence>
<dbReference type="GO" id="GO:0042773">
    <property type="term" value="P:ATP synthesis coupled electron transport"/>
    <property type="evidence" value="ECO:0007669"/>
    <property type="project" value="UniProtKB-UniRule"/>
</dbReference>
<keyword evidence="10 17" id="KW-1133">Transmembrane helix</keyword>
<keyword evidence="17" id="KW-0999">Mitochondrion inner membrane</keyword>
<proteinExistence type="inferred from homology"/>
<dbReference type="Gene3D" id="1.10.287.3510">
    <property type="match status" value="1"/>
</dbReference>
<evidence type="ECO:0000256" key="14">
    <source>
        <dbReference type="ARBA" id="ARBA00023136"/>
    </source>
</evidence>
<evidence type="ECO:0000256" key="1">
    <source>
        <dbReference type="ARBA" id="ARBA00004225"/>
    </source>
</evidence>
<evidence type="ECO:0000256" key="17">
    <source>
        <dbReference type="RuleBase" id="RU004419"/>
    </source>
</evidence>
<gene>
    <name evidence="18" type="primary">ND4L</name>
</gene>
<dbReference type="GO" id="GO:0030964">
    <property type="term" value="C:NADH dehydrogenase complex"/>
    <property type="evidence" value="ECO:0007669"/>
    <property type="project" value="TreeGrafter"/>
</dbReference>
<keyword evidence="7 17" id="KW-0812">Transmembrane</keyword>